<organism evidence="10 11">
    <name type="scientific">Salinisphaera orenii YIM 95161</name>
    <dbReference type="NCBI Taxonomy" id="1051139"/>
    <lineage>
        <taxon>Bacteria</taxon>
        <taxon>Pseudomonadati</taxon>
        <taxon>Pseudomonadota</taxon>
        <taxon>Gammaproteobacteria</taxon>
        <taxon>Salinisphaerales</taxon>
        <taxon>Salinisphaeraceae</taxon>
        <taxon>Salinisphaera</taxon>
    </lineage>
</organism>
<gene>
    <name evidence="10" type="ORF">SAHL_17225</name>
</gene>
<evidence type="ECO:0000256" key="6">
    <source>
        <dbReference type="ARBA" id="ARBA00022989"/>
    </source>
</evidence>
<dbReference type="EMBL" id="AYKF01000143">
    <property type="protein sequence ID" value="ROO23141.1"/>
    <property type="molecule type" value="Genomic_DNA"/>
</dbReference>
<dbReference type="SUPFAM" id="SSF103473">
    <property type="entry name" value="MFS general substrate transporter"/>
    <property type="match status" value="1"/>
</dbReference>
<dbReference type="InterPro" id="IPR020846">
    <property type="entry name" value="MFS_dom"/>
</dbReference>
<dbReference type="NCBIfam" id="TIGR00710">
    <property type="entry name" value="efflux_Bcr_CflA"/>
    <property type="match status" value="1"/>
</dbReference>
<dbReference type="InterPro" id="IPR036259">
    <property type="entry name" value="MFS_trans_sf"/>
</dbReference>
<feature type="transmembrane region" description="Helical" evidence="8">
    <location>
        <begin position="349"/>
        <end position="369"/>
    </location>
</feature>
<comment type="caution">
    <text evidence="10">The sequence shown here is derived from an EMBL/GenBank/DDBJ whole genome shotgun (WGS) entry which is preliminary data.</text>
</comment>
<protein>
    <recommendedName>
        <fullName evidence="8">Bcr/CflA family efflux transporter</fullName>
    </recommendedName>
</protein>
<evidence type="ECO:0000256" key="4">
    <source>
        <dbReference type="ARBA" id="ARBA00022475"/>
    </source>
</evidence>
<feature type="transmembrane region" description="Helical" evidence="8">
    <location>
        <begin position="80"/>
        <end position="99"/>
    </location>
</feature>
<dbReference type="InterPro" id="IPR004812">
    <property type="entry name" value="Efflux_drug-R_Bcr/CmlA"/>
</dbReference>
<evidence type="ECO:0000313" key="10">
    <source>
        <dbReference type="EMBL" id="ROO23141.1"/>
    </source>
</evidence>
<comment type="similarity">
    <text evidence="2 8">Belongs to the major facilitator superfamily. Bcr/CmlA family.</text>
</comment>
<keyword evidence="7 8" id="KW-0472">Membrane</keyword>
<dbReference type="CDD" id="cd17320">
    <property type="entry name" value="MFS_MdfA_MDR_like"/>
    <property type="match status" value="1"/>
</dbReference>
<evidence type="ECO:0000256" key="5">
    <source>
        <dbReference type="ARBA" id="ARBA00022692"/>
    </source>
</evidence>
<dbReference type="AlphaFoldDB" id="A0A423PDR5"/>
<feature type="transmembrane region" description="Helical" evidence="8">
    <location>
        <begin position="285"/>
        <end position="305"/>
    </location>
</feature>
<feature type="transmembrane region" description="Helical" evidence="8">
    <location>
        <begin position="375"/>
        <end position="395"/>
    </location>
</feature>
<feature type="domain" description="Major facilitator superfamily (MFS) profile" evidence="9">
    <location>
        <begin position="12"/>
        <end position="401"/>
    </location>
</feature>
<feature type="transmembrane region" description="Helical" evidence="8">
    <location>
        <begin position="257"/>
        <end position="278"/>
    </location>
</feature>
<feature type="transmembrane region" description="Helical" evidence="8">
    <location>
        <begin position="138"/>
        <end position="163"/>
    </location>
</feature>
<dbReference type="PROSITE" id="PS50850">
    <property type="entry name" value="MFS"/>
    <property type="match status" value="1"/>
</dbReference>
<evidence type="ECO:0000313" key="11">
    <source>
        <dbReference type="Proteomes" id="UP000285123"/>
    </source>
</evidence>
<name>A0A423PDR5_9GAMM</name>
<dbReference type="OrthoDB" id="9814303at2"/>
<keyword evidence="6 8" id="KW-1133">Transmembrane helix</keyword>
<keyword evidence="3 8" id="KW-0813">Transport</keyword>
<dbReference type="Proteomes" id="UP000285123">
    <property type="component" value="Unassembled WGS sequence"/>
</dbReference>
<dbReference type="PANTHER" id="PTHR23502:SF132">
    <property type="entry name" value="POLYAMINE TRANSPORTER 2-RELATED"/>
    <property type="match status" value="1"/>
</dbReference>
<evidence type="ECO:0000256" key="2">
    <source>
        <dbReference type="ARBA" id="ARBA00006236"/>
    </source>
</evidence>
<feature type="transmembrane region" description="Helical" evidence="8">
    <location>
        <begin position="49"/>
        <end position="68"/>
    </location>
</feature>
<comment type="subcellular location">
    <subcellularLocation>
        <location evidence="8">Cell inner membrane</location>
        <topology evidence="8">Multi-pass membrane protein</topology>
    </subcellularLocation>
    <subcellularLocation>
        <location evidence="1">Cell membrane</location>
        <topology evidence="1">Multi-pass membrane protein</topology>
    </subcellularLocation>
</comment>
<evidence type="ECO:0000256" key="3">
    <source>
        <dbReference type="ARBA" id="ARBA00022448"/>
    </source>
</evidence>
<reference evidence="10 11" key="1">
    <citation type="submission" date="2013-10" db="EMBL/GenBank/DDBJ databases">
        <title>Salinisphaera halophila YIM 95161 Genome Sequencing.</title>
        <authorList>
            <person name="Lai Q."/>
            <person name="Li C."/>
            <person name="Shao Z."/>
        </authorList>
    </citation>
    <scope>NUCLEOTIDE SEQUENCE [LARGE SCALE GENOMIC DNA]</scope>
    <source>
        <strain evidence="10 11">YIM 95161</strain>
    </source>
</reference>
<keyword evidence="4" id="KW-1003">Cell membrane</keyword>
<evidence type="ECO:0000256" key="1">
    <source>
        <dbReference type="ARBA" id="ARBA00004651"/>
    </source>
</evidence>
<evidence type="ECO:0000256" key="7">
    <source>
        <dbReference type="ARBA" id="ARBA00023136"/>
    </source>
</evidence>
<dbReference type="Gene3D" id="1.20.1720.10">
    <property type="entry name" value="Multidrug resistance protein D"/>
    <property type="match status" value="1"/>
</dbReference>
<dbReference type="PANTHER" id="PTHR23502">
    <property type="entry name" value="MAJOR FACILITATOR SUPERFAMILY"/>
    <property type="match status" value="1"/>
</dbReference>
<accession>A0A423PDR5</accession>
<dbReference type="RefSeq" id="WP_123592622.1">
    <property type="nucleotide sequence ID" value="NZ_AYKF01000143.1"/>
</dbReference>
<dbReference type="Pfam" id="PF07690">
    <property type="entry name" value="MFS_1"/>
    <property type="match status" value="1"/>
</dbReference>
<dbReference type="GO" id="GO:1990961">
    <property type="term" value="P:xenobiotic detoxification by transmembrane export across the plasma membrane"/>
    <property type="evidence" value="ECO:0007669"/>
    <property type="project" value="InterPro"/>
</dbReference>
<evidence type="ECO:0000259" key="9">
    <source>
        <dbReference type="PROSITE" id="PS50850"/>
    </source>
</evidence>
<feature type="transmembrane region" description="Helical" evidence="8">
    <location>
        <begin position="169"/>
        <end position="188"/>
    </location>
</feature>
<feature type="transmembrane region" description="Helical" evidence="8">
    <location>
        <begin position="12"/>
        <end position="29"/>
    </location>
</feature>
<feature type="transmembrane region" description="Helical" evidence="8">
    <location>
        <begin position="105"/>
        <end position="126"/>
    </location>
</feature>
<sequence>MVTREQSPVAHAIFVGVLGMLTAIAPLSIDMYLPAMPDLADAFSVSAAHVQYSLSLFFVGLALGQLTYGPIADRYGRLPVLYFGICLYLAASLVCALAVSMPVLLAARLAAGFGAAAAPVMARAIVRDRFEGAQAASVMSFVVMVMATAPLVAPLVGGVVLAVASWRGIFALLCVYAAMCLIALRLLLRESHPPARRVRDRSLFAQYVGYLALVRRGPIALFLVCGSLMFGALFSYVAGSSFVYIEQFGIPQSQFGFYFGANVLAMLMGTFANGRLVMHFGYRRLLGVAVCNTLVCSLVLLVASVTGLGGFWGVAVPLFFLLSTVGVAGANTVAGLLDQAPDAAGAASALFGVCQFTAGAFASWCVGVLGGNALAMAIVMTIAAGGSVAAFIALLMRVPTPGAAAGERPGPA</sequence>
<dbReference type="GO" id="GO:0005886">
    <property type="term" value="C:plasma membrane"/>
    <property type="evidence" value="ECO:0007669"/>
    <property type="project" value="UniProtKB-SubCell"/>
</dbReference>
<evidence type="ECO:0000256" key="8">
    <source>
        <dbReference type="RuleBase" id="RU365088"/>
    </source>
</evidence>
<dbReference type="InterPro" id="IPR011701">
    <property type="entry name" value="MFS"/>
</dbReference>
<feature type="transmembrane region" description="Helical" evidence="8">
    <location>
        <begin position="219"/>
        <end position="245"/>
    </location>
</feature>
<proteinExistence type="inferred from homology"/>
<keyword evidence="8" id="KW-0997">Cell inner membrane</keyword>
<dbReference type="GO" id="GO:0042910">
    <property type="term" value="F:xenobiotic transmembrane transporter activity"/>
    <property type="evidence" value="ECO:0007669"/>
    <property type="project" value="InterPro"/>
</dbReference>
<feature type="transmembrane region" description="Helical" evidence="8">
    <location>
        <begin position="311"/>
        <end position="337"/>
    </location>
</feature>
<keyword evidence="5 8" id="KW-0812">Transmembrane</keyword>